<accession>A0ABP7CZ28</accession>
<protein>
    <submittedName>
        <fullName evidence="2">Uncharacterized protein</fullName>
    </submittedName>
</protein>
<comment type="caution">
    <text evidence="2">The sequence shown here is derived from an EMBL/GenBank/DDBJ whole genome shotgun (WGS) entry which is preliminary data.</text>
</comment>
<dbReference type="EMBL" id="BAABBF010000001">
    <property type="protein sequence ID" value="GAA3697583.1"/>
    <property type="molecule type" value="Genomic_DNA"/>
</dbReference>
<sequence length="67" mass="7184">MKYRHSTAGRPPPTDVQQAHLSLTMGKRMRLAVDVRVTPRGLLAIGGLVSAILLSTAALVHTARRPA</sequence>
<keyword evidence="1" id="KW-0812">Transmembrane</keyword>
<proteinExistence type="predicted"/>
<keyword evidence="1" id="KW-0472">Membrane</keyword>
<reference evidence="3" key="1">
    <citation type="journal article" date="2019" name="Int. J. Syst. Evol. Microbiol.">
        <title>The Global Catalogue of Microorganisms (GCM) 10K type strain sequencing project: providing services to taxonomists for standard genome sequencing and annotation.</title>
        <authorList>
            <consortium name="The Broad Institute Genomics Platform"/>
            <consortium name="The Broad Institute Genome Sequencing Center for Infectious Disease"/>
            <person name="Wu L."/>
            <person name="Ma J."/>
        </authorList>
    </citation>
    <scope>NUCLEOTIDE SEQUENCE [LARGE SCALE GENOMIC DNA]</scope>
    <source>
        <strain evidence="3">JCM 17498</strain>
    </source>
</reference>
<evidence type="ECO:0000256" key="1">
    <source>
        <dbReference type="SAM" id="Phobius"/>
    </source>
</evidence>
<feature type="transmembrane region" description="Helical" evidence="1">
    <location>
        <begin position="41"/>
        <end position="60"/>
    </location>
</feature>
<gene>
    <name evidence="2" type="ORF">GCM10022268_05140</name>
</gene>
<evidence type="ECO:0000313" key="2">
    <source>
        <dbReference type="EMBL" id="GAA3697583.1"/>
    </source>
</evidence>
<organism evidence="2 3">
    <name type="scientific">Sphingomonas cynarae</name>
    <dbReference type="NCBI Taxonomy" id="930197"/>
    <lineage>
        <taxon>Bacteria</taxon>
        <taxon>Pseudomonadati</taxon>
        <taxon>Pseudomonadota</taxon>
        <taxon>Alphaproteobacteria</taxon>
        <taxon>Sphingomonadales</taxon>
        <taxon>Sphingomonadaceae</taxon>
        <taxon>Sphingomonas</taxon>
    </lineage>
</organism>
<name>A0ABP7CZ28_9SPHN</name>
<evidence type="ECO:0000313" key="3">
    <source>
        <dbReference type="Proteomes" id="UP001500523"/>
    </source>
</evidence>
<keyword evidence="1" id="KW-1133">Transmembrane helix</keyword>
<dbReference type="Proteomes" id="UP001500523">
    <property type="component" value="Unassembled WGS sequence"/>
</dbReference>
<keyword evidence="3" id="KW-1185">Reference proteome</keyword>